<dbReference type="SMART" id="SM00563">
    <property type="entry name" value="PlsC"/>
    <property type="match status" value="1"/>
</dbReference>
<gene>
    <name evidence="2" type="ORF">GCM10011339_13370</name>
</gene>
<organism evidence="2 3">
    <name type="scientific">Echinicola rosea</name>
    <dbReference type="NCBI Taxonomy" id="1807691"/>
    <lineage>
        <taxon>Bacteria</taxon>
        <taxon>Pseudomonadati</taxon>
        <taxon>Bacteroidota</taxon>
        <taxon>Cytophagia</taxon>
        <taxon>Cytophagales</taxon>
        <taxon>Cyclobacteriaceae</taxon>
        <taxon>Echinicola</taxon>
    </lineage>
</organism>
<reference evidence="3" key="1">
    <citation type="journal article" date="2019" name="Int. J. Syst. Evol. Microbiol.">
        <title>The Global Catalogue of Microorganisms (GCM) 10K type strain sequencing project: providing services to taxonomists for standard genome sequencing and annotation.</title>
        <authorList>
            <consortium name="The Broad Institute Genomics Platform"/>
            <consortium name="The Broad Institute Genome Sequencing Center for Infectious Disease"/>
            <person name="Wu L."/>
            <person name="Ma J."/>
        </authorList>
    </citation>
    <scope>NUCLEOTIDE SEQUENCE [LARGE SCALE GENOMIC DNA]</scope>
    <source>
        <strain evidence="3">CGMCC 1.15407</strain>
    </source>
</reference>
<dbReference type="EMBL" id="BMIU01000005">
    <property type="protein sequence ID" value="GGF26596.1"/>
    <property type="molecule type" value="Genomic_DNA"/>
</dbReference>
<dbReference type="Proteomes" id="UP000647339">
    <property type="component" value="Unassembled WGS sequence"/>
</dbReference>
<dbReference type="RefSeq" id="WP_137403950.1">
    <property type="nucleotide sequence ID" value="NZ_BMIU01000005.1"/>
</dbReference>
<name>A0ABQ1UTB8_9BACT</name>
<keyword evidence="2" id="KW-0808">Transferase</keyword>
<dbReference type="Pfam" id="PF19576">
    <property type="entry name" value="Acyltransf_2"/>
    <property type="match status" value="1"/>
</dbReference>
<keyword evidence="2" id="KW-0012">Acyltransferase</keyword>
<evidence type="ECO:0000313" key="2">
    <source>
        <dbReference type="EMBL" id="GGF26596.1"/>
    </source>
</evidence>
<feature type="domain" description="Phospholipid/glycerol acyltransferase" evidence="1">
    <location>
        <begin position="109"/>
        <end position="225"/>
    </location>
</feature>
<dbReference type="GO" id="GO:0016746">
    <property type="term" value="F:acyltransferase activity"/>
    <property type="evidence" value="ECO:0007669"/>
    <property type="project" value="UniProtKB-KW"/>
</dbReference>
<dbReference type="InterPro" id="IPR002123">
    <property type="entry name" value="Plipid/glycerol_acylTrfase"/>
</dbReference>
<protein>
    <submittedName>
        <fullName evidence="2">Glycerol acyltransferase</fullName>
    </submittedName>
</protein>
<dbReference type="SUPFAM" id="SSF69593">
    <property type="entry name" value="Glycerol-3-phosphate (1)-acyltransferase"/>
    <property type="match status" value="1"/>
</dbReference>
<proteinExistence type="predicted"/>
<sequence>MVLLIKLLLCNSAVLGRNITKIKWAVEESKEKFIEIKEVIRDKNPALLKWIPGFVLNYIRKITHEDEINRMMADYGHLHGMDFVHALIDDFGVKIVLKGEENIPITQPVIFASNHPLGGFDGIAFMHAIGKYREDIRFLVNDILTNIKNFDPLFVPVNKHGSHGRKAARLIEETYAGENAVLVFPAGLVSRKQSHGISDLEWKKSFIAKAKKYKKDVVPVYIDGRNSSFFYNLAQLRKKLGVKANIEMMYLADEMFGQKNKKVTIHVGKPISYQYFDNTKNEKDWAAEVKKVVYSIASES</sequence>
<accession>A0ABQ1UTB8</accession>
<evidence type="ECO:0000259" key="1">
    <source>
        <dbReference type="SMART" id="SM00563"/>
    </source>
</evidence>
<dbReference type="InterPro" id="IPR045746">
    <property type="entry name" value="ACT14924-like_Acyltransf_dom"/>
</dbReference>
<comment type="caution">
    <text evidence="2">The sequence shown here is derived from an EMBL/GenBank/DDBJ whole genome shotgun (WGS) entry which is preliminary data.</text>
</comment>
<evidence type="ECO:0000313" key="3">
    <source>
        <dbReference type="Proteomes" id="UP000647339"/>
    </source>
</evidence>
<keyword evidence="3" id="KW-1185">Reference proteome</keyword>